<evidence type="ECO:0000313" key="3">
    <source>
        <dbReference type="Proteomes" id="UP000663844"/>
    </source>
</evidence>
<accession>A0A819LSP4</accession>
<dbReference type="Proteomes" id="UP000663844">
    <property type="component" value="Unassembled WGS sequence"/>
</dbReference>
<dbReference type="AlphaFoldDB" id="A0A819LSP4"/>
<gene>
    <name evidence="1" type="ORF">JYZ213_LOCUS44718</name>
    <name evidence="2" type="ORF">OXD698_LOCUS27537</name>
</gene>
<comment type="caution">
    <text evidence="2">The sequence shown here is derived from an EMBL/GenBank/DDBJ whole genome shotgun (WGS) entry which is preliminary data.</text>
</comment>
<evidence type="ECO:0000313" key="1">
    <source>
        <dbReference type="EMBL" id="CAF1523671.1"/>
    </source>
</evidence>
<evidence type="ECO:0000313" key="2">
    <source>
        <dbReference type="EMBL" id="CAF3965903.1"/>
    </source>
</evidence>
<protein>
    <submittedName>
        <fullName evidence="2">Uncharacterized protein</fullName>
    </submittedName>
</protein>
<proteinExistence type="predicted"/>
<reference evidence="2" key="1">
    <citation type="submission" date="2021-02" db="EMBL/GenBank/DDBJ databases">
        <authorList>
            <person name="Nowell W R."/>
        </authorList>
    </citation>
    <scope>NUCLEOTIDE SEQUENCE</scope>
</reference>
<name>A0A819LSP4_9BILA</name>
<organism evidence="2 3">
    <name type="scientific">Adineta steineri</name>
    <dbReference type="NCBI Taxonomy" id="433720"/>
    <lineage>
        <taxon>Eukaryota</taxon>
        <taxon>Metazoa</taxon>
        <taxon>Spiralia</taxon>
        <taxon>Gnathifera</taxon>
        <taxon>Rotifera</taxon>
        <taxon>Eurotatoria</taxon>
        <taxon>Bdelloidea</taxon>
        <taxon>Adinetida</taxon>
        <taxon>Adinetidae</taxon>
        <taxon>Adineta</taxon>
    </lineage>
</organism>
<dbReference type="EMBL" id="CAJNOG010003014">
    <property type="protein sequence ID" value="CAF1523671.1"/>
    <property type="molecule type" value="Genomic_DNA"/>
</dbReference>
<sequence>MGSISKRCKSDVCKNFKRIYIADRNHKRTFVITVASVKHAINISETILEQYKLLMRAPDKNLRNIYSNDNNDNCTKIDRMERTMINRKLERSKSKFNEHMRGILLFKSELLKVGAVVAFKDGVISSTKKAVVYTKWLPNTNDAIECQKFERMLATFNDEKICSRAIIESTITVTLLPHKAIPRPAIMNYLNDDRYARLNLNLNGNIVELEINNYELFLY</sequence>
<dbReference type="Proteomes" id="UP000663845">
    <property type="component" value="Unassembled WGS sequence"/>
</dbReference>
<dbReference type="EMBL" id="CAJOAZ010002860">
    <property type="protein sequence ID" value="CAF3965903.1"/>
    <property type="molecule type" value="Genomic_DNA"/>
</dbReference>